<dbReference type="InParanoid" id="A0A1M6CBL4"/>
<dbReference type="STRING" id="1123071.SAMN02745181_0437"/>
<evidence type="ECO:0000313" key="2">
    <source>
        <dbReference type="Proteomes" id="UP000184510"/>
    </source>
</evidence>
<dbReference type="Proteomes" id="UP000184510">
    <property type="component" value="Unassembled WGS sequence"/>
</dbReference>
<accession>A0A1M6CBL4</accession>
<gene>
    <name evidence="1" type="ORF">SAMN02745181_0437</name>
</gene>
<name>A0A1M6CBL4_9BACT</name>
<evidence type="ECO:0000313" key="1">
    <source>
        <dbReference type="EMBL" id="SHI58273.1"/>
    </source>
</evidence>
<proteinExistence type="predicted"/>
<organism evidence="1 2">
    <name type="scientific">Rubritalea squalenifaciens DSM 18772</name>
    <dbReference type="NCBI Taxonomy" id="1123071"/>
    <lineage>
        <taxon>Bacteria</taxon>
        <taxon>Pseudomonadati</taxon>
        <taxon>Verrucomicrobiota</taxon>
        <taxon>Verrucomicrobiia</taxon>
        <taxon>Verrucomicrobiales</taxon>
        <taxon>Rubritaleaceae</taxon>
        <taxon>Rubritalea</taxon>
    </lineage>
</organism>
<dbReference type="EMBL" id="FQYR01000002">
    <property type="protein sequence ID" value="SHI58273.1"/>
    <property type="molecule type" value="Genomic_DNA"/>
</dbReference>
<dbReference type="AlphaFoldDB" id="A0A1M6CBL4"/>
<dbReference type="RefSeq" id="WP_143157861.1">
    <property type="nucleotide sequence ID" value="NZ_FQYR01000002.1"/>
</dbReference>
<reference evidence="1 2" key="1">
    <citation type="submission" date="2016-11" db="EMBL/GenBank/DDBJ databases">
        <authorList>
            <person name="Jaros S."/>
            <person name="Januszkiewicz K."/>
            <person name="Wedrychowicz H."/>
        </authorList>
    </citation>
    <scope>NUCLEOTIDE SEQUENCE [LARGE SCALE GENOMIC DNA]</scope>
    <source>
        <strain evidence="1 2">DSM 18772</strain>
    </source>
</reference>
<keyword evidence="2" id="KW-1185">Reference proteome</keyword>
<protein>
    <submittedName>
        <fullName evidence="1">Uncharacterized protein</fullName>
    </submittedName>
</protein>
<sequence length="90" mass="10497">MNILLRIENPNHVPDNMGFEEVVDDVWVYDFNDLITVDEALIQVCELAPLVIGGMKFFHIALEHELNEYLRFTPQQLEDLSQCKVVLECY</sequence>